<name>A0A164T6K4_9AGAM</name>
<accession>A0A164T6K4</accession>
<sequence>MMRCSGVSESDRTYDVELEVSAMVPPSTTPTPTSGSLEKVNALSARTNPFTNKRTTTLVLSCSVTASPMDYPDVSESESEISLASGLSGIHWEPASQVRTDPGFGVFGRRGLGLAQSPYNPYTYDPNYLPDLEATFDTPSTDPCQLVPTQTVDYSRKYVDCSPPSAEPFAARKSGLLSDPTIQNHSTPGNQSYVDRVVAGRNGKRLPSYPFRPSPDHLDNEGTLPGANGGGLGSQHSSFYSDSSPTAQVGVSRHYLQSGEGQIIRGHQLPSSQDESPDGPIIQFSHNLRPPPLAPTRASRSIRTAFPQPASGSSTRSHRMRPEYQSPEREGRNRTTVDPGARYRKKIEVGLEELAEALETVGMGIHGEKGSMKILVLRKAKEVVLSYGSLTHTQSDQPPG</sequence>
<dbReference type="Proteomes" id="UP000076722">
    <property type="component" value="Unassembled WGS sequence"/>
</dbReference>
<feature type="region of interest" description="Disordered" evidence="1">
    <location>
        <begin position="267"/>
        <end position="339"/>
    </location>
</feature>
<keyword evidence="3" id="KW-1185">Reference proteome</keyword>
<gene>
    <name evidence="2" type="ORF">SISNIDRAFT_511576</name>
</gene>
<reference evidence="2 3" key="1">
    <citation type="journal article" date="2016" name="Mol. Biol. Evol.">
        <title>Comparative Genomics of Early-Diverging Mushroom-Forming Fungi Provides Insights into the Origins of Lignocellulose Decay Capabilities.</title>
        <authorList>
            <person name="Nagy L.G."/>
            <person name="Riley R."/>
            <person name="Tritt A."/>
            <person name="Adam C."/>
            <person name="Daum C."/>
            <person name="Floudas D."/>
            <person name="Sun H."/>
            <person name="Yadav J.S."/>
            <person name="Pangilinan J."/>
            <person name="Larsson K.H."/>
            <person name="Matsuura K."/>
            <person name="Barry K."/>
            <person name="Labutti K."/>
            <person name="Kuo R."/>
            <person name="Ohm R.A."/>
            <person name="Bhattacharya S.S."/>
            <person name="Shirouzu T."/>
            <person name="Yoshinaga Y."/>
            <person name="Martin F.M."/>
            <person name="Grigoriev I.V."/>
            <person name="Hibbett D.S."/>
        </authorList>
    </citation>
    <scope>NUCLEOTIDE SEQUENCE [LARGE SCALE GENOMIC DNA]</scope>
    <source>
        <strain evidence="2 3">HHB9708</strain>
    </source>
</reference>
<evidence type="ECO:0000256" key="1">
    <source>
        <dbReference type="SAM" id="MobiDB-lite"/>
    </source>
</evidence>
<dbReference type="EMBL" id="KV419411">
    <property type="protein sequence ID" value="KZS92122.1"/>
    <property type="molecule type" value="Genomic_DNA"/>
</dbReference>
<protein>
    <submittedName>
        <fullName evidence="2">Uncharacterized protein</fullName>
    </submittedName>
</protein>
<feature type="region of interest" description="Disordered" evidence="1">
    <location>
        <begin position="204"/>
        <end position="246"/>
    </location>
</feature>
<dbReference type="AlphaFoldDB" id="A0A164T6K4"/>
<organism evidence="2 3">
    <name type="scientific">Sistotremastrum niveocremeum HHB9708</name>
    <dbReference type="NCBI Taxonomy" id="1314777"/>
    <lineage>
        <taxon>Eukaryota</taxon>
        <taxon>Fungi</taxon>
        <taxon>Dikarya</taxon>
        <taxon>Basidiomycota</taxon>
        <taxon>Agaricomycotina</taxon>
        <taxon>Agaricomycetes</taxon>
        <taxon>Sistotremastrales</taxon>
        <taxon>Sistotremastraceae</taxon>
        <taxon>Sertulicium</taxon>
        <taxon>Sertulicium niveocremeum</taxon>
    </lineage>
</organism>
<evidence type="ECO:0000313" key="2">
    <source>
        <dbReference type="EMBL" id="KZS92122.1"/>
    </source>
</evidence>
<proteinExistence type="predicted"/>
<feature type="compositionally biased region" description="Polar residues" evidence="1">
    <location>
        <begin position="234"/>
        <end position="246"/>
    </location>
</feature>
<feature type="compositionally biased region" description="Basic and acidic residues" evidence="1">
    <location>
        <begin position="320"/>
        <end position="335"/>
    </location>
</feature>
<evidence type="ECO:0000313" key="3">
    <source>
        <dbReference type="Proteomes" id="UP000076722"/>
    </source>
</evidence>